<evidence type="ECO:0000256" key="9">
    <source>
        <dbReference type="ARBA" id="ARBA00023136"/>
    </source>
</evidence>
<feature type="compositionally biased region" description="Gly residues" evidence="10">
    <location>
        <begin position="107"/>
        <end position="117"/>
    </location>
</feature>
<dbReference type="PANTHER" id="PTHR33446:SF2">
    <property type="entry name" value="PROTEIN TONB"/>
    <property type="match status" value="1"/>
</dbReference>
<keyword evidence="5" id="KW-0997">Cell inner membrane</keyword>
<name>A0A7W6DL15_9SPHN</name>
<feature type="transmembrane region" description="Helical" evidence="11">
    <location>
        <begin position="20"/>
        <end position="38"/>
    </location>
</feature>
<dbReference type="AlphaFoldDB" id="A0A7W6DL15"/>
<evidence type="ECO:0000259" key="12">
    <source>
        <dbReference type="PROSITE" id="PS52015"/>
    </source>
</evidence>
<keyword evidence="7" id="KW-0653">Protein transport</keyword>
<feature type="region of interest" description="Disordered" evidence="10">
    <location>
        <begin position="53"/>
        <end position="125"/>
    </location>
</feature>
<dbReference type="GO" id="GO:0031992">
    <property type="term" value="F:energy transducer activity"/>
    <property type="evidence" value="ECO:0007669"/>
    <property type="project" value="TreeGrafter"/>
</dbReference>
<evidence type="ECO:0000256" key="8">
    <source>
        <dbReference type="ARBA" id="ARBA00022989"/>
    </source>
</evidence>
<gene>
    <name evidence="13" type="ORF">GGR44_002205</name>
</gene>
<keyword evidence="6 11" id="KW-0812">Transmembrane</keyword>
<dbReference type="GO" id="GO:0015031">
    <property type="term" value="P:protein transport"/>
    <property type="evidence" value="ECO:0007669"/>
    <property type="project" value="UniProtKB-KW"/>
</dbReference>
<keyword evidence="8 11" id="KW-1133">Transmembrane helix</keyword>
<dbReference type="PROSITE" id="PS52015">
    <property type="entry name" value="TONB_CTD"/>
    <property type="match status" value="1"/>
</dbReference>
<evidence type="ECO:0000256" key="11">
    <source>
        <dbReference type="SAM" id="Phobius"/>
    </source>
</evidence>
<accession>A0A7W6DL15</accession>
<keyword evidence="3" id="KW-0813">Transport</keyword>
<dbReference type="NCBIfam" id="TIGR01352">
    <property type="entry name" value="tonB_Cterm"/>
    <property type="match status" value="1"/>
</dbReference>
<dbReference type="InterPro" id="IPR051045">
    <property type="entry name" value="TonB-dependent_transducer"/>
</dbReference>
<evidence type="ECO:0000256" key="2">
    <source>
        <dbReference type="ARBA" id="ARBA00006555"/>
    </source>
</evidence>
<dbReference type="EMBL" id="JACIEB010000004">
    <property type="protein sequence ID" value="MBB3982542.1"/>
    <property type="molecule type" value="Genomic_DNA"/>
</dbReference>
<dbReference type="SUPFAM" id="SSF74653">
    <property type="entry name" value="TolA/TonB C-terminal domain"/>
    <property type="match status" value="1"/>
</dbReference>
<evidence type="ECO:0000256" key="1">
    <source>
        <dbReference type="ARBA" id="ARBA00004383"/>
    </source>
</evidence>
<evidence type="ECO:0000256" key="6">
    <source>
        <dbReference type="ARBA" id="ARBA00022692"/>
    </source>
</evidence>
<reference evidence="13 14" key="1">
    <citation type="submission" date="2020-08" db="EMBL/GenBank/DDBJ databases">
        <title>Genomic Encyclopedia of Type Strains, Phase IV (KMG-IV): sequencing the most valuable type-strain genomes for metagenomic binning, comparative biology and taxonomic classification.</title>
        <authorList>
            <person name="Goeker M."/>
        </authorList>
    </citation>
    <scope>NUCLEOTIDE SEQUENCE [LARGE SCALE GENOMIC DNA]</scope>
    <source>
        <strain evidence="13 14">DSM 29348</strain>
    </source>
</reference>
<dbReference type="Gene3D" id="3.30.1150.10">
    <property type="match status" value="1"/>
</dbReference>
<keyword evidence="9 11" id="KW-0472">Membrane</keyword>
<sequence length="225" mass="23875">MAYAWEGQSSAYGARRSPVGLAGTIAVHALLLGAFLLLPKEMITRHLPPGIVGYPVPQDPPPPPNSDTPSDPAKPDTRSTTTTVDPIFPPPFDDSALRPADPPVGPVGDGGSIGSGEGTTVRVPDPPAPVLVEAAIDPRHASAFQPDYPPSMIRLEKEGHVTVRVSIGVDGRVTAVERLSASDDAFWAATERQALRKWRFRPATRDGAPVASTKVLTVRFRLADL</sequence>
<dbReference type="Proteomes" id="UP000552757">
    <property type="component" value="Unassembled WGS sequence"/>
</dbReference>
<keyword evidence="4" id="KW-1003">Cell membrane</keyword>
<evidence type="ECO:0000256" key="5">
    <source>
        <dbReference type="ARBA" id="ARBA00022519"/>
    </source>
</evidence>
<dbReference type="Pfam" id="PF03544">
    <property type="entry name" value="TonB_C"/>
    <property type="match status" value="1"/>
</dbReference>
<feature type="compositionally biased region" description="Pro residues" evidence="10">
    <location>
        <begin position="57"/>
        <end position="66"/>
    </location>
</feature>
<organism evidence="13 14">
    <name type="scientific">Sphingobium fontiphilum</name>
    <dbReference type="NCBI Taxonomy" id="944425"/>
    <lineage>
        <taxon>Bacteria</taxon>
        <taxon>Pseudomonadati</taxon>
        <taxon>Pseudomonadota</taxon>
        <taxon>Alphaproteobacteria</taxon>
        <taxon>Sphingomonadales</taxon>
        <taxon>Sphingomonadaceae</taxon>
        <taxon>Sphingobium</taxon>
    </lineage>
</organism>
<comment type="subcellular location">
    <subcellularLocation>
        <location evidence="1">Cell inner membrane</location>
        <topology evidence="1">Single-pass membrane protein</topology>
        <orientation evidence="1">Periplasmic side</orientation>
    </subcellularLocation>
</comment>
<dbReference type="InterPro" id="IPR037682">
    <property type="entry name" value="TonB_C"/>
</dbReference>
<proteinExistence type="inferred from homology"/>
<comment type="similarity">
    <text evidence="2">Belongs to the TonB family.</text>
</comment>
<dbReference type="GO" id="GO:0055085">
    <property type="term" value="P:transmembrane transport"/>
    <property type="evidence" value="ECO:0007669"/>
    <property type="project" value="InterPro"/>
</dbReference>
<evidence type="ECO:0000313" key="14">
    <source>
        <dbReference type="Proteomes" id="UP000552757"/>
    </source>
</evidence>
<evidence type="ECO:0000256" key="10">
    <source>
        <dbReference type="SAM" id="MobiDB-lite"/>
    </source>
</evidence>
<feature type="domain" description="TonB C-terminal" evidence="12">
    <location>
        <begin position="133"/>
        <end position="225"/>
    </location>
</feature>
<evidence type="ECO:0000256" key="4">
    <source>
        <dbReference type="ARBA" id="ARBA00022475"/>
    </source>
</evidence>
<evidence type="ECO:0000313" key="13">
    <source>
        <dbReference type="EMBL" id="MBB3982542.1"/>
    </source>
</evidence>
<dbReference type="InterPro" id="IPR006260">
    <property type="entry name" value="TonB/TolA_C"/>
</dbReference>
<comment type="caution">
    <text evidence="13">The sequence shown here is derived from an EMBL/GenBank/DDBJ whole genome shotgun (WGS) entry which is preliminary data.</text>
</comment>
<evidence type="ECO:0000256" key="3">
    <source>
        <dbReference type="ARBA" id="ARBA00022448"/>
    </source>
</evidence>
<keyword evidence="14" id="KW-1185">Reference proteome</keyword>
<dbReference type="GO" id="GO:0098797">
    <property type="term" value="C:plasma membrane protein complex"/>
    <property type="evidence" value="ECO:0007669"/>
    <property type="project" value="TreeGrafter"/>
</dbReference>
<evidence type="ECO:0000256" key="7">
    <source>
        <dbReference type="ARBA" id="ARBA00022927"/>
    </source>
</evidence>
<protein>
    <submittedName>
        <fullName evidence="13">Protein TonB</fullName>
    </submittedName>
</protein>
<dbReference type="PANTHER" id="PTHR33446">
    <property type="entry name" value="PROTEIN TONB-RELATED"/>
    <property type="match status" value="1"/>
</dbReference>
<dbReference type="RefSeq" id="WP_183955590.1">
    <property type="nucleotide sequence ID" value="NZ_JACIEB010000004.1"/>
</dbReference>